<dbReference type="NCBIfam" id="NF001591">
    <property type="entry name" value="PRK00393.1"/>
    <property type="match status" value="1"/>
</dbReference>
<dbReference type="SUPFAM" id="SSF142695">
    <property type="entry name" value="RibA-like"/>
    <property type="match status" value="1"/>
</dbReference>
<dbReference type="PANTHER" id="PTHR21327">
    <property type="entry name" value="GTP CYCLOHYDROLASE II-RELATED"/>
    <property type="match status" value="1"/>
</dbReference>
<comment type="caution">
    <text evidence="4">The sequence shown here is derived from an EMBL/GenBank/DDBJ whole genome shotgun (WGS) entry which is preliminary data.</text>
</comment>
<dbReference type="InterPro" id="IPR032677">
    <property type="entry name" value="GTP_cyclohydro_II"/>
</dbReference>
<dbReference type="Proteomes" id="UP000295518">
    <property type="component" value="Unassembled WGS sequence"/>
</dbReference>
<accession>A0A4R6IFF0</accession>
<sequence length="320" mass="37442">MYYLKIGNIDNKSLKNTFIEIKSFLAKHNINYFKDVVIEEDLLIYKGNNHRYIIKIARDIFQISSKNLGSNLIISKHKNIDKLDLEHNKVIFLFNDLEFKKSIAEVLDIVKNFKEIDKAIYVDFIYFDEFEISKEIKLKTENGELNMQVFKEPLTKTEFTVVWKGILEGTINLRIHHKCETSEIFDSIHCDCKIQLNNFKDVIFENGGMIIYSHEEGRGLGMLQKINAYYETINNGLDTVDAMLTITDRDELRLFDLAGKIVEYYGIKSVNMWTNNPRKIIPLVDRGIAVNRMRSLYQEANSKEQASYLETKKERMGHKI</sequence>
<dbReference type="PANTHER" id="PTHR21327:SF38">
    <property type="entry name" value="3,4-DIHYDROXY-2-BUTANONE 4-PHOSPHATE SYNTHASE"/>
    <property type="match status" value="1"/>
</dbReference>
<evidence type="ECO:0000259" key="3">
    <source>
        <dbReference type="Pfam" id="PF00925"/>
    </source>
</evidence>
<dbReference type="Pfam" id="PF00925">
    <property type="entry name" value="GTP_cyclohydro2"/>
    <property type="match status" value="1"/>
</dbReference>
<evidence type="ECO:0000313" key="4">
    <source>
        <dbReference type="EMBL" id="TDO20451.1"/>
    </source>
</evidence>
<organism evidence="4 5">
    <name type="scientific">Mycoplasma testudineum</name>
    <dbReference type="NCBI Taxonomy" id="244584"/>
    <lineage>
        <taxon>Bacteria</taxon>
        <taxon>Bacillati</taxon>
        <taxon>Mycoplasmatota</taxon>
        <taxon>Mollicutes</taxon>
        <taxon>Mycoplasmataceae</taxon>
        <taxon>Mycoplasma</taxon>
    </lineage>
</organism>
<keyword evidence="2" id="KW-0686">Riboflavin biosynthesis</keyword>
<evidence type="ECO:0000256" key="2">
    <source>
        <dbReference type="ARBA" id="ARBA00022619"/>
    </source>
</evidence>
<dbReference type="GO" id="GO:0009231">
    <property type="term" value="P:riboflavin biosynthetic process"/>
    <property type="evidence" value="ECO:0007669"/>
    <property type="project" value="UniProtKB-UniPathway"/>
</dbReference>
<keyword evidence="4" id="KW-0378">Hydrolase</keyword>
<gene>
    <name evidence="4" type="ORF">EI74_0278</name>
</gene>
<dbReference type="RefSeq" id="WP_094254452.1">
    <property type="nucleotide sequence ID" value="NZ_NNCE01000002.1"/>
</dbReference>
<protein>
    <submittedName>
        <fullName evidence="4">GTP cyclohydrolase II</fullName>
    </submittedName>
</protein>
<proteinExistence type="predicted"/>
<dbReference type="UniPathway" id="UPA00275"/>
<reference evidence="4 5" key="1">
    <citation type="submission" date="2019-03" db="EMBL/GenBank/DDBJ databases">
        <title>Genomic Encyclopedia of Archaeal and Bacterial Type Strains, Phase II (KMG-II): from individual species to whole genera.</title>
        <authorList>
            <person name="Goeker M."/>
        </authorList>
    </citation>
    <scope>NUCLEOTIDE SEQUENCE [LARGE SCALE GENOMIC DNA]</scope>
    <source>
        <strain evidence="4 5">ATCC 700618</strain>
    </source>
</reference>
<dbReference type="AlphaFoldDB" id="A0A4R6IFF0"/>
<dbReference type="Gene3D" id="3.40.50.10990">
    <property type="entry name" value="GTP cyclohydrolase II"/>
    <property type="match status" value="1"/>
</dbReference>
<feature type="domain" description="GTP cyclohydrolase II" evidence="3">
    <location>
        <begin position="134"/>
        <end position="292"/>
    </location>
</feature>
<dbReference type="InterPro" id="IPR036144">
    <property type="entry name" value="RibA-like_sf"/>
</dbReference>
<dbReference type="OrthoDB" id="9793111at2"/>
<keyword evidence="5" id="KW-1185">Reference proteome</keyword>
<dbReference type="EMBL" id="SNWN01000010">
    <property type="protein sequence ID" value="TDO20451.1"/>
    <property type="molecule type" value="Genomic_DNA"/>
</dbReference>
<evidence type="ECO:0000256" key="1">
    <source>
        <dbReference type="ARBA" id="ARBA00005104"/>
    </source>
</evidence>
<comment type="pathway">
    <text evidence="1">Cofactor biosynthesis; riboflavin biosynthesis.</text>
</comment>
<dbReference type="GO" id="GO:0016787">
    <property type="term" value="F:hydrolase activity"/>
    <property type="evidence" value="ECO:0007669"/>
    <property type="project" value="UniProtKB-KW"/>
</dbReference>
<evidence type="ECO:0000313" key="5">
    <source>
        <dbReference type="Proteomes" id="UP000295518"/>
    </source>
</evidence>
<dbReference type="GO" id="GO:0008686">
    <property type="term" value="F:3,4-dihydroxy-2-butanone-4-phosphate synthase activity"/>
    <property type="evidence" value="ECO:0007669"/>
    <property type="project" value="TreeGrafter"/>
</dbReference>
<name>A0A4R6IFF0_9MOLU</name>
<dbReference type="GO" id="GO:0005829">
    <property type="term" value="C:cytosol"/>
    <property type="evidence" value="ECO:0007669"/>
    <property type="project" value="TreeGrafter"/>
</dbReference>